<reference evidence="2 3" key="1">
    <citation type="submission" date="2024-09" db="EMBL/GenBank/DDBJ databases">
        <title>Floridaenema gen nov. (Aerosakkonemataceae, Aerosakkonematales ord. nov., Cyanobacteria) from benthic tropical and subtropical fresh waters, with the description of four new species.</title>
        <authorList>
            <person name="Moretto J.A."/>
            <person name="Berthold D.E."/>
            <person name="Lefler F.W."/>
            <person name="Huang I.-S."/>
            <person name="Laughinghouse H. IV."/>
        </authorList>
    </citation>
    <scope>NUCLEOTIDE SEQUENCE [LARGE SCALE GENOMIC DNA]</scope>
    <source>
        <strain evidence="2 3">BLCC-F46</strain>
    </source>
</reference>
<organism evidence="2 3">
    <name type="scientific">Floridaenema aerugineum BLCC-F46</name>
    <dbReference type="NCBI Taxonomy" id="3153654"/>
    <lineage>
        <taxon>Bacteria</taxon>
        <taxon>Bacillati</taxon>
        <taxon>Cyanobacteriota</taxon>
        <taxon>Cyanophyceae</taxon>
        <taxon>Oscillatoriophycideae</taxon>
        <taxon>Aerosakkonematales</taxon>
        <taxon>Aerosakkonemataceae</taxon>
        <taxon>Floridanema</taxon>
        <taxon>Floridanema aerugineum</taxon>
    </lineage>
</organism>
<evidence type="ECO:0000313" key="2">
    <source>
        <dbReference type="EMBL" id="MFB2879427.1"/>
    </source>
</evidence>
<dbReference type="Proteomes" id="UP001576774">
    <property type="component" value="Unassembled WGS sequence"/>
</dbReference>
<evidence type="ECO:0000259" key="1">
    <source>
        <dbReference type="Pfam" id="PF13474"/>
    </source>
</evidence>
<keyword evidence="3" id="KW-1185">Reference proteome</keyword>
<evidence type="ECO:0000313" key="3">
    <source>
        <dbReference type="Proteomes" id="UP001576774"/>
    </source>
</evidence>
<dbReference type="Gene3D" id="3.10.450.50">
    <property type="match status" value="1"/>
</dbReference>
<accession>A0ABV4X9F2</accession>
<protein>
    <submittedName>
        <fullName evidence="2">Nuclear transport factor 2 family protein</fullName>
    </submittedName>
</protein>
<dbReference type="Pfam" id="PF13474">
    <property type="entry name" value="SnoaL_3"/>
    <property type="match status" value="1"/>
</dbReference>
<sequence length="150" mass="17016">MSTESNKVKNEVLIRTLIDELTNAIRTKDVDRLTSCYAADTVMFVLAPPLQIKGNEGSSKKNLEEWFASFQGSIGYEIRDLHITTSDEVAFCYSLNQISGTRSDGSKTDIWVRETLCFYKINSEWKILHQHQSVPFYMDGSNKAAIDLKP</sequence>
<feature type="domain" description="SnoaL-like" evidence="1">
    <location>
        <begin position="14"/>
        <end position="136"/>
    </location>
</feature>
<dbReference type="SUPFAM" id="SSF54427">
    <property type="entry name" value="NTF2-like"/>
    <property type="match status" value="1"/>
</dbReference>
<gene>
    <name evidence="2" type="ORF">ACE1CC_21445</name>
</gene>
<dbReference type="RefSeq" id="WP_413272470.1">
    <property type="nucleotide sequence ID" value="NZ_JBHFNQ010000166.1"/>
</dbReference>
<comment type="caution">
    <text evidence="2">The sequence shown here is derived from an EMBL/GenBank/DDBJ whole genome shotgun (WGS) entry which is preliminary data.</text>
</comment>
<dbReference type="InterPro" id="IPR037401">
    <property type="entry name" value="SnoaL-like"/>
</dbReference>
<dbReference type="InterPro" id="IPR032710">
    <property type="entry name" value="NTF2-like_dom_sf"/>
</dbReference>
<dbReference type="EMBL" id="JBHFNQ010000166">
    <property type="protein sequence ID" value="MFB2879427.1"/>
    <property type="molecule type" value="Genomic_DNA"/>
</dbReference>
<name>A0ABV4X9F2_9CYAN</name>
<proteinExistence type="predicted"/>